<dbReference type="InterPro" id="IPR036388">
    <property type="entry name" value="WH-like_DNA-bd_sf"/>
</dbReference>
<reference evidence="5 6" key="1">
    <citation type="submission" date="2019-08" db="EMBL/GenBank/DDBJ databases">
        <title>In-depth cultivation of the pig gut microbiome towards novel bacterial diversity and tailored functional studies.</title>
        <authorList>
            <person name="Wylensek D."/>
            <person name="Hitch T.C.A."/>
            <person name="Clavel T."/>
        </authorList>
    </citation>
    <scope>NUCLEOTIDE SEQUENCE [LARGE SCALE GENOMIC DNA]</scope>
    <source>
        <strain evidence="5 6">RF-GAM-744-WT-7</strain>
    </source>
</reference>
<accession>A0A7K0K289</accession>
<dbReference type="Gene3D" id="1.10.10.10">
    <property type="entry name" value="Winged helix-like DNA-binding domain superfamily/Winged helix DNA-binding domain"/>
    <property type="match status" value="1"/>
</dbReference>
<dbReference type="CDD" id="cd07377">
    <property type="entry name" value="WHTH_GntR"/>
    <property type="match status" value="1"/>
</dbReference>
<evidence type="ECO:0000256" key="1">
    <source>
        <dbReference type="ARBA" id="ARBA00023015"/>
    </source>
</evidence>
<proteinExistence type="predicted"/>
<dbReference type="SMART" id="SM00345">
    <property type="entry name" value="HTH_GNTR"/>
    <property type="match status" value="1"/>
</dbReference>
<keyword evidence="6" id="KW-1185">Reference proteome</keyword>
<dbReference type="InterPro" id="IPR000524">
    <property type="entry name" value="Tscrpt_reg_HTH_GntR"/>
</dbReference>
<gene>
    <name evidence="5" type="ORF">FYJ63_02775</name>
</gene>
<dbReference type="PANTHER" id="PTHR38445:SF6">
    <property type="entry name" value="GNTR-FAMILY TRANSCRIPTIONAL REGULATOR"/>
    <property type="match status" value="1"/>
</dbReference>
<evidence type="ECO:0000313" key="6">
    <source>
        <dbReference type="Proteomes" id="UP000442535"/>
    </source>
</evidence>
<dbReference type="InterPro" id="IPR036390">
    <property type="entry name" value="WH_DNA-bd_sf"/>
</dbReference>
<dbReference type="AlphaFoldDB" id="A0A7K0K289"/>
<feature type="domain" description="HTH gntR-type" evidence="4">
    <location>
        <begin position="7"/>
        <end position="75"/>
    </location>
</feature>
<dbReference type="GO" id="GO:0003677">
    <property type="term" value="F:DNA binding"/>
    <property type="evidence" value="ECO:0007669"/>
    <property type="project" value="UniProtKB-KW"/>
</dbReference>
<protein>
    <submittedName>
        <fullName evidence="5">GntR family transcriptional regulator</fullName>
    </submittedName>
</protein>
<dbReference type="Pfam" id="PF00392">
    <property type="entry name" value="GntR"/>
    <property type="match status" value="1"/>
</dbReference>
<dbReference type="PROSITE" id="PS50949">
    <property type="entry name" value="HTH_GNTR"/>
    <property type="match status" value="1"/>
</dbReference>
<name>A0A7K0K289_9ACTO</name>
<dbReference type="Proteomes" id="UP000442535">
    <property type="component" value="Unassembled WGS sequence"/>
</dbReference>
<dbReference type="SUPFAM" id="SSF46785">
    <property type="entry name" value="Winged helix' DNA-binding domain"/>
    <property type="match status" value="1"/>
</dbReference>
<dbReference type="EMBL" id="VUMY01000004">
    <property type="protein sequence ID" value="MST49180.1"/>
    <property type="molecule type" value="Genomic_DNA"/>
</dbReference>
<evidence type="ECO:0000256" key="3">
    <source>
        <dbReference type="ARBA" id="ARBA00023163"/>
    </source>
</evidence>
<keyword evidence="2" id="KW-0238">DNA-binding</keyword>
<keyword evidence="1" id="KW-0805">Transcription regulation</keyword>
<comment type="caution">
    <text evidence="5">The sequence shown here is derived from an EMBL/GenBank/DDBJ whole genome shotgun (WGS) entry which is preliminary data.</text>
</comment>
<evidence type="ECO:0000313" key="5">
    <source>
        <dbReference type="EMBL" id="MST49180.1"/>
    </source>
</evidence>
<dbReference type="GO" id="GO:0003700">
    <property type="term" value="F:DNA-binding transcription factor activity"/>
    <property type="evidence" value="ECO:0007669"/>
    <property type="project" value="InterPro"/>
</dbReference>
<keyword evidence="3" id="KW-0804">Transcription</keyword>
<dbReference type="PANTHER" id="PTHR38445">
    <property type="entry name" value="HTH-TYPE TRANSCRIPTIONAL REPRESSOR YTRA"/>
    <property type="match status" value="1"/>
</dbReference>
<dbReference type="RefSeq" id="WP_287847477.1">
    <property type="nucleotide sequence ID" value="NZ_VUMY01000004.1"/>
</dbReference>
<evidence type="ECO:0000259" key="4">
    <source>
        <dbReference type="PROSITE" id="PS50949"/>
    </source>
</evidence>
<sequence length="118" mass="12962">MDFDAGVPIWSQLLDRFQRRIVSGDWTPGSQVPTVRDLAADFGVNPNTVQKALAELERTGLAETRRGLGRFVTADLSAIGRVGRELASETTNNFVSTMKSLGLGKTETVELVEKIWEP</sequence>
<evidence type="ECO:0000256" key="2">
    <source>
        <dbReference type="ARBA" id="ARBA00023125"/>
    </source>
</evidence>
<organism evidence="5 6">
    <name type="scientific">Mobiluncus porci</name>
    <dbReference type="NCBI Taxonomy" id="2652278"/>
    <lineage>
        <taxon>Bacteria</taxon>
        <taxon>Bacillati</taxon>
        <taxon>Actinomycetota</taxon>
        <taxon>Actinomycetes</taxon>
        <taxon>Actinomycetales</taxon>
        <taxon>Actinomycetaceae</taxon>
        <taxon>Mobiluncus</taxon>
    </lineage>
</organism>